<protein>
    <submittedName>
        <fullName evidence="2">Uncharacterized protein</fullName>
    </submittedName>
</protein>
<feature type="transmembrane region" description="Helical" evidence="1">
    <location>
        <begin position="25"/>
        <end position="56"/>
    </location>
</feature>
<sequence length="62" mass="7278">MPTTMILYLLNKFSCKHCIFNWTDIVIFDMITCCLLTFSSWLFIFLCINSIFALLVHSSCLF</sequence>
<gene>
    <name evidence="2" type="ORF">Lalb_Chr17g0336521</name>
</gene>
<keyword evidence="1" id="KW-0472">Membrane</keyword>
<accession>A0A6A4P0V2</accession>
<keyword evidence="1" id="KW-1133">Transmembrane helix</keyword>
<keyword evidence="3" id="KW-1185">Reference proteome</keyword>
<reference evidence="3" key="1">
    <citation type="journal article" date="2020" name="Nat. Commun.">
        <title>Genome sequence of the cluster root forming white lupin.</title>
        <authorList>
            <person name="Hufnagel B."/>
            <person name="Marques A."/>
            <person name="Soriano A."/>
            <person name="Marques L."/>
            <person name="Divol F."/>
            <person name="Doumas P."/>
            <person name="Sallet E."/>
            <person name="Mancinotti D."/>
            <person name="Carrere S."/>
            <person name="Marande W."/>
            <person name="Arribat S."/>
            <person name="Keller J."/>
            <person name="Huneau C."/>
            <person name="Blein T."/>
            <person name="Aime D."/>
            <person name="Laguerre M."/>
            <person name="Taylor J."/>
            <person name="Schubert V."/>
            <person name="Nelson M."/>
            <person name="Geu-Flores F."/>
            <person name="Crespi M."/>
            <person name="Gallardo-Guerrero K."/>
            <person name="Delaux P.-M."/>
            <person name="Salse J."/>
            <person name="Berges H."/>
            <person name="Guyot R."/>
            <person name="Gouzy J."/>
            <person name="Peret B."/>
        </authorList>
    </citation>
    <scope>NUCLEOTIDE SEQUENCE [LARGE SCALE GENOMIC DNA]</scope>
    <source>
        <strain evidence="3">cv. Amiga</strain>
    </source>
</reference>
<dbReference type="AlphaFoldDB" id="A0A6A4P0V2"/>
<organism evidence="2 3">
    <name type="scientific">Lupinus albus</name>
    <name type="common">White lupine</name>
    <name type="synonym">Lupinus termis</name>
    <dbReference type="NCBI Taxonomy" id="3870"/>
    <lineage>
        <taxon>Eukaryota</taxon>
        <taxon>Viridiplantae</taxon>
        <taxon>Streptophyta</taxon>
        <taxon>Embryophyta</taxon>
        <taxon>Tracheophyta</taxon>
        <taxon>Spermatophyta</taxon>
        <taxon>Magnoliopsida</taxon>
        <taxon>eudicotyledons</taxon>
        <taxon>Gunneridae</taxon>
        <taxon>Pentapetalae</taxon>
        <taxon>rosids</taxon>
        <taxon>fabids</taxon>
        <taxon>Fabales</taxon>
        <taxon>Fabaceae</taxon>
        <taxon>Papilionoideae</taxon>
        <taxon>50 kb inversion clade</taxon>
        <taxon>genistoids sensu lato</taxon>
        <taxon>core genistoids</taxon>
        <taxon>Genisteae</taxon>
        <taxon>Lupinus</taxon>
    </lineage>
</organism>
<name>A0A6A4P0V2_LUPAL</name>
<evidence type="ECO:0000313" key="2">
    <source>
        <dbReference type="EMBL" id="KAE9595232.1"/>
    </source>
</evidence>
<dbReference type="Proteomes" id="UP000447434">
    <property type="component" value="Chromosome 17"/>
</dbReference>
<evidence type="ECO:0000256" key="1">
    <source>
        <dbReference type="SAM" id="Phobius"/>
    </source>
</evidence>
<dbReference type="EMBL" id="WOCE01000017">
    <property type="protein sequence ID" value="KAE9595232.1"/>
    <property type="molecule type" value="Genomic_DNA"/>
</dbReference>
<evidence type="ECO:0000313" key="3">
    <source>
        <dbReference type="Proteomes" id="UP000447434"/>
    </source>
</evidence>
<keyword evidence="1" id="KW-0812">Transmembrane</keyword>
<proteinExistence type="predicted"/>
<comment type="caution">
    <text evidence="2">The sequence shown here is derived from an EMBL/GenBank/DDBJ whole genome shotgun (WGS) entry which is preliminary data.</text>
</comment>